<keyword evidence="2" id="KW-0297">G-protein coupled receptor</keyword>
<keyword evidence="3" id="KW-0675">Receptor</keyword>
<dbReference type="Gene3D" id="1.20.1070.10">
    <property type="entry name" value="Rhodopsin 7-helix transmembrane proteins"/>
    <property type="match status" value="1"/>
</dbReference>
<comment type="caution">
    <text evidence="7">The sequence shown here is derived from an EMBL/GenBank/DDBJ whole genome shotgun (WGS) entry which is preliminary data.</text>
</comment>
<evidence type="ECO:0000256" key="2">
    <source>
        <dbReference type="ARBA" id="ARBA00023040"/>
    </source>
</evidence>
<keyword evidence="4" id="KW-0325">Glycoprotein</keyword>
<evidence type="ECO:0000256" key="1">
    <source>
        <dbReference type="ARBA" id="ARBA00004141"/>
    </source>
</evidence>
<evidence type="ECO:0000313" key="8">
    <source>
        <dbReference type="Proteomes" id="UP001434883"/>
    </source>
</evidence>
<feature type="transmembrane region" description="Helical" evidence="6">
    <location>
        <begin position="176"/>
        <end position="204"/>
    </location>
</feature>
<evidence type="ECO:0008006" key="9">
    <source>
        <dbReference type="Google" id="ProtNLM"/>
    </source>
</evidence>
<keyword evidence="5" id="KW-0807">Transducer</keyword>
<protein>
    <recommendedName>
        <fullName evidence="9">G-protein coupled receptors family 1 profile domain-containing protein</fullName>
    </recommendedName>
</protein>
<organism evidence="7 8">
    <name type="scientific">Xenoophorus captivus</name>
    <dbReference type="NCBI Taxonomy" id="1517983"/>
    <lineage>
        <taxon>Eukaryota</taxon>
        <taxon>Metazoa</taxon>
        <taxon>Chordata</taxon>
        <taxon>Craniata</taxon>
        <taxon>Vertebrata</taxon>
        <taxon>Euteleostomi</taxon>
        <taxon>Actinopterygii</taxon>
        <taxon>Neopterygii</taxon>
        <taxon>Teleostei</taxon>
        <taxon>Neoteleostei</taxon>
        <taxon>Acanthomorphata</taxon>
        <taxon>Ovalentaria</taxon>
        <taxon>Atherinomorphae</taxon>
        <taxon>Cyprinodontiformes</taxon>
        <taxon>Goodeidae</taxon>
        <taxon>Xenoophorus</taxon>
    </lineage>
</organism>
<evidence type="ECO:0000256" key="5">
    <source>
        <dbReference type="ARBA" id="ARBA00023224"/>
    </source>
</evidence>
<accession>A0ABV0S071</accession>
<keyword evidence="6" id="KW-1133">Transmembrane helix</keyword>
<evidence type="ECO:0000313" key="7">
    <source>
        <dbReference type="EMBL" id="MEQ2213873.1"/>
    </source>
</evidence>
<dbReference type="PANTHER" id="PTHR24232">
    <property type="entry name" value="G-PROTEIN COUPLED RECEPTOR"/>
    <property type="match status" value="1"/>
</dbReference>
<dbReference type="EMBL" id="JAHRIN010063845">
    <property type="protein sequence ID" value="MEQ2213873.1"/>
    <property type="molecule type" value="Genomic_DNA"/>
</dbReference>
<gene>
    <name evidence="7" type="ORF">XENOCAPTIV_022501</name>
</gene>
<proteinExistence type="predicted"/>
<evidence type="ECO:0000256" key="6">
    <source>
        <dbReference type="SAM" id="Phobius"/>
    </source>
</evidence>
<sequence length="297" mass="33381">VCSAVDMVFNSSSTSSDHLVYYCSKLKSRLFISVGMASVKSVLILPLCTFILYLGHQRWRQQRSFQAVSHSDLFTYHLAVIELFWGPGVICYYFGTYIESKVLLIWGLYDLAIPYYGEVFFHLLTCMERYLAAVHPVIYLGLRNARGIRIRNIAIGSVWMLCFGLSGFNADITGKTVVIAMLSVLIVSIVVITFCSISVLCVLVRPRPGGNGRQRKQINQSKLRAFHSVTAISCVLWVWFGALFVSYALSMSLVLSESVDCVLNASVCWFNLPTSLVLPLLYLHREGKLFRKAIDSN</sequence>
<feature type="transmembrane region" description="Helical" evidence="6">
    <location>
        <begin position="262"/>
        <end position="283"/>
    </location>
</feature>
<feature type="non-terminal residue" evidence="7">
    <location>
        <position position="1"/>
    </location>
</feature>
<keyword evidence="6" id="KW-0812">Transmembrane</keyword>
<evidence type="ECO:0000256" key="4">
    <source>
        <dbReference type="ARBA" id="ARBA00023180"/>
    </source>
</evidence>
<keyword evidence="8" id="KW-1185">Reference proteome</keyword>
<dbReference type="SUPFAM" id="SSF81321">
    <property type="entry name" value="Family A G protein-coupled receptor-like"/>
    <property type="match status" value="1"/>
</dbReference>
<comment type="subcellular location">
    <subcellularLocation>
        <location evidence="1">Membrane</location>
        <topology evidence="1">Multi-pass membrane protein</topology>
    </subcellularLocation>
</comment>
<evidence type="ECO:0000256" key="3">
    <source>
        <dbReference type="ARBA" id="ARBA00023170"/>
    </source>
</evidence>
<feature type="transmembrane region" description="Helical" evidence="6">
    <location>
        <begin position="152"/>
        <end position="170"/>
    </location>
</feature>
<feature type="transmembrane region" description="Helical" evidence="6">
    <location>
        <begin position="225"/>
        <end position="250"/>
    </location>
</feature>
<dbReference type="PANTHER" id="PTHR24232:SF41">
    <property type="entry name" value="LYSOPHOSPHATIDIC ACID RECEPTOR 4"/>
    <property type="match status" value="1"/>
</dbReference>
<feature type="transmembrane region" description="Helical" evidence="6">
    <location>
        <begin position="30"/>
        <end position="54"/>
    </location>
</feature>
<keyword evidence="6" id="KW-0472">Membrane</keyword>
<dbReference type="Proteomes" id="UP001434883">
    <property type="component" value="Unassembled WGS sequence"/>
</dbReference>
<feature type="transmembrane region" description="Helical" evidence="6">
    <location>
        <begin position="74"/>
        <end position="95"/>
    </location>
</feature>
<name>A0ABV0S071_9TELE</name>
<reference evidence="7 8" key="1">
    <citation type="submission" date="2021-06" db="EMBL/GenBank/DDBJ databases">
        <authorList>
            <person name="Palmer J.M."/>
        </authorList>
    </citation>
    <scope>NUCLEOTIDE SEQUENCE [LARGE SCALE GENOMIC DNA]</scope>
    <source>
        <strain evidence="7 8">XC_2019</strain>
        <tissue evidence="7">Muscle</tissue>
    </source>
</reference>